<feature type="domain" description="Rhodanese" evidence="1">
    <location>
        <begin position="38"/>
        <end position="138"/>
    </location>
</feature>
<dbReference type="SMART" id="SM00450">
    <property type="entry name" value="RHOD"/>
    <property type="match status" value="1"/>
</dbReference>
<dbReference type="Pfam" id="PF00581">
    <property type="entry name" value="Rhodanese"/>
    <property type="match status" value="1"/>
</dbReference>
<dbReference type="Gene3D" id="3.40.250.10">
    <property type="entry name" value="Rhodanese-like domain"/>
    <property type="match status" value="1"/>
</dbReference>
<dbReference type="Proteomes" id="UP001175228">
    <property type="component" value="Unassembled WGS sequence"/>
</dbReference>
<dbReference type="EMBL" id="JAUEPU010000004">
    <property type="protein sequence ID" value="KAK0503309.1"/>
    <property type="molecule type" value="Genomic_DNA"/>
</dbReference>
<organism evidence="2 3">
    <name type="scientific">Armillaria luteobubalina</name>
    <dbReference type="NCBI Taxonomy" id="153913"/>
    <lineage>
        <taxon>Eukaryota</taxon>
        <taxon>Fungi</taxon>
        <taxon>Dikarya</taxon>
        <taxon>Basidiomycota</taxon>
        <taxon>Agaricomycotina</taxon>
        <taxon>Agaricomycetes</taxon>
        <taxon>Agaricomycetidae</taxon>
        <taxon>Agaricales</taxon>
        <taxon>Marasmiineae</taxon>
        <taxon>Physalacriaceae</taxon>
        <taxon>Armillaria</taxon>
    </lineage>
</organism>
<name>A0AA39UYI0_9AGAR</name>
<evidence type="ECO:0000313" key="3">
    <source>
        <dbReference type="Proteomes" id="UP001175228"/>
    </source>
</evidence>
<dbReference type="PANTHER" id="PTHR10828">
    <property type="entry name" value="M-PHASE INDUCER PHOSPHATASE DUAL SPECIFICITY PHOSPHATASE CDC25"/>
    <property type="match status" value="1"/>
</dbReference>
<gene>
    <name evidence="2" type="ORF">EDD18DRAFT_1137313</name>
</gene>
<dbReference type="GO" id="GO:0005737">
    <property type="term" value="C:cytoplasm"/>
    <property type="evidence" value="ECO:0007669"/>
    <property type="project" value="TreeGrafter"/>
</dbReference>
<sequence length="142" mass="15740">MADSKPAEVEVPWYNAFPEPKSIPDEISAENLRTLLLESASVMVVDVRRTDFEGSFIKGAINLPAHSFYSTLQAVTPILARYRLVVFHCNSCKPGGRGPRTAGWYQDELDKQGVTESQAVVLEGGIKGWVDKYGDDEFTCKL</sequence>
<dbReference type="InterPro" id="IPR036873">
    <property type="entry name" value="Rhodanese-like_dom_sf"/>
</dbReference>
<keyword evidence="3" id="KW-1185">Reference proteome</keyword>
<proteinExistence type="predicted"/>
<evidence type="ECO:0000259" key="1">
    <source>
        <dbReference type="PROSITE" id="PS50206"/>
    </source>
</evidence>
<evidence type="ECO:0000313" key="2">
    <source>
        <dbReference type="EMBL" id="KAK0503309.1"/>
    </source>
</evidence>
<accession>A0AA39UYI0</accession>
<dbReference type="GO" id="GO:0004725">
    <property type="term" value="F:protein tyrosine phosphatase activity"/>
    <property type="evidence" value="ECO:0007669"/>
    <property type="project" value="TreeGrafter"/>
</dbReference>
<comment type="caution">
    <text evidence="2">The sequence shown here is derived from an EMBL/GenBank/DDBJ whole genome shotgun (WGS) entry which is preliminary data.</text>
</comment>
<dbReference type="SUPFAM" id="SSF52821">
    <property type="entry name" value="Rhodanese/Cell cycle control phosphatase"/>
    <property type="match status" value="1"/>
</dbReference>
<reference evidence="2" key="1">
    <citation type="submission" date="2023-06" db="EMBL/GenBank/DDBJ databases">
        <authorList>
            <consortium name="Lawrence Berkeley National Laboratory"/>
            <person name="Ahrendt S."/>
            <person name="Sahu N."/>
            <person name="Indic B."/>
            <person name="Wong-Bajracharya J."/>
            <person name="Merenyi Z."/>
            <person name="Ke H.-M."/>
            <person name="Monk M."/>
            <person name="Kocsube S."/>
            <person name="Drula E."/>
            <person name="Lipzen A."/>
            <person name="Balint B."/>
            <person name="Henrissat B."/>
            <person name="Andreopoulos B."/>
            <person name="Martin F.M."/>
            <person name="Harder C.B."/>
            <person name="Rigling D."/>
            <person name="Ford K.L."/>
            <person name="Foster G.D."/>
            <person name="Pangilinan J."/>
            <person name="Papanicolaou A."/>
            <person name="Barry K."/>
            <person name="LaButti K."/>
            <person name="Viragh M."/>
            <person name="Koriabine M."/>
            <person name="Yan M."/>
            <person name="Riley R."/>
            <person name="Champramary S."/>
            <person name="Plett K.L."/>
            <person name="Tsai I.J."/>
            <person name="Slot J."/>
            <person name="Sipos G."/>
            <person name="Plett J."/>
            <person name="Nagy L.G."/>
            <person name="Grigoriev I.V."/>
        </authorList>
    </citation>
    <scope>NUCLEOTIDE SEQUENCE</scope>
    <source>
        <strain evidence="2">HWK02</strain>
    </source>
</reference>
<dbReference type="PROSITE" id="PS50206">
    <property type="entry name" value="RHODANESE_3"/>
    <property type="match status" value="1"/>
</dbReference>
<dbReference type="PANTHER" id="PTHR10828:SF50">
    <property type="entry name" value="REDUCTASE (ARC2), PUTATIVE (AFU_ORTHOLOGUE AFUA_6G13400)-RELATED"/>
    <property type="match status" value="1"/>
</dbReference>
<protein>
    <submittedName>
        <fullName evidence="2">Rhodanese-like domain-containing protein</fullName>
    </submittedName>
</protein>
<dbReference type="GO" id="GO:0005634">
    <property type="term" value="C:nucleus"/>
    <property type="evidence" value="ECO:0007669"/>
    <property type="project" value="TreeGrafter"/>
</dbReference>
<dbReference type="AlphaFoldDB" id="A0AA39UYI0"/>
<dbReference type="InterPro" id="IPR001763">
    <property type="entry name" value="Rhodanese-like_dom"/>
</dbReference>